<dbReference type="VEuPathDB" id="AmoebaDB:NAEGRDRAFT_72070"/>
<feature type="chain" id="PRO_5003037839" evidence="1">
    <location>
        <begin position="22"/>
        <end position="361"/>
    </location>
</feature>
<evidence type="ECO:0000259" key="2">
    <source>
        <dbReference type="PROSITE" id="PS51406"/>
    </source>
</evidence>
<dbReference type="RefSeq" id="XP_002672788.1">
    <property type="nucleotide sequence ID" value="XM_002672742.1"/>
</dbReference>
<feature type="signal peptide" evidence="1">
    <location>
        <begin position="1"/>
        <end position="21"/>
    </location>
</feature>
<dbReference type="SUPFAM" id="SSF56496">
    <property type="entry name" value="Fibrinogen C-terminal domain-like"/>
    <property type="match status" value="1"/>
</dbReference>
<dbReference type="NCBIfam" id="NF040941">
    <property type="entry name" value="GGGWT_bact"/>
    <property type="match status" value="1"/>
</dbReference>
<keyword evidence="4" id="KW-1185">Reference proteome</keyword>
<evidence type="ECO:0000256" key="1">
    <source>
        <dbReference type="SAM" id="SignalP"/>
    </source>
</evidence>
<gene>
    <name evidence="3" type="ORF">NAEGRDRAFT_72070</name>
</gene>
<proteinExistence type="predicted"/>
<name>D2VSV0_NAEGR</name>
<sequence>MSTANGLLMMCLVVCCLLLHAFPSLNGGGWSCAAATTNSTSTTSGNVRDWLNSLKKEASALELTVSQLEKVIAVLSKANFTSLSIRQTQLSKVKRAYATLSEEIQIFNSTCNAFDGPDCNIVKSSCDVKCSVCSSAGQCSVCSGNWDGATCSTCKSGWTGSNCDVQTLSSTNSIFTFGSGILKSCAEYKKQFNDSAVSGLYWIKPDATKSEFVVYCEQSANGGGWALVSSRNVQLAPYYVDIVNVTSDGASMRDDKWAMLRSASTEIMWKDATGTGFAVSLISVWTAPGICVPLSTKLTDLSLGHIENNGCDGTGLDYCLFGGGPLNQNSHVYNLCAGSTFKQWTFSGSYSVIPKANMYVR</sequence>
<dbReference type="PROSITE" id="PS51406">
    <property type="entry name" value="FIBRINOGEN_C_2"/>
    <property type="match status" value="1"/>
</dbReference>
<dbReference type="GeneID" id="8854200"/>
<evidence type="ECO:0000313" key="4">
    <source>
        <dbReference type="Proteomes" id="UP000006671"/>
    </source>
</evidence>
<dbReference type="InterPro" id="IPR014716">
    <property type="entry name" value="Fibrinogen_a/b/g_C_1"/>
</dbReference>
<dbReference type="InterPro" id="IPR036056">
    <property type="entry name" value="Fibrinogen-like_C"/>
</dbReference>
<feature type="domain" description="Fibrinogen C-terminal" evidence="2">
    <location>
        <begin position="176"/>
        <end position="231"/>
    </location>
</feature>
<evidence type="ECO:0000313" key="3">
    <source>
        <dbReference type="EMBL" id="EFC40044.1"/>
    </source>
</evidence>
<organism evidence="4">
    <name type="scientific">Naegleria gruberi</name>
    <name type="common">Amoeba</name>
    <dbReference type="NCBI Taxonomy" id="5762"/>
    <lineage>
        <taxon>Eukaryota</taxon>
        <taxon>Discoba</taxon>
        <taxon>Heterolobosea</taxon>
        <taxon>Tetramitia</taxon>
        <taxon>Eutetramitia</taxon>
        <taxon>Vahlkampfiidae</taxon>
        <taxon>Naegleria</taxon>
    </lineage>
</organism>
<reference evidence="3 4" key="1">
    <citation type="journal article" date="2010" name="Cell">
        <title>The genome of Naegleria gruberi illuminates early eukaryotic versatility.</title>
        <authorList>
            <person name="Fritz-Laylin L.K."/>
            <person name="Prochnik S.E."/>
            <person name="Ginger M.L."/>
            <person name="Dacks J.B."/>
            <person name="Carpenter M.L."/>
            <person name="Field M.C."/>
            <person name="Kuo A."/>
            <person name="Paredez A."/>
            <person name="Chapman J."/>
            <person name="Pham J."/>
            <person name="Shu S."/>
            <person name="Neupane R."/>
            <person name="Cipriano M."/>
            <person name="Mancuso J."/>
            <person name="Tu H."/>
            <person name="Salamov A."/>
            <person name="Lindquist E."/>
            <person name="Shapiro H."/>
            <person name="Lucas S."/>
            <person name="Grigoriev I.V."/>
            <person name="Cande W.Z."/>
            <person name="Fulton C."/>
            <person name="Rokhsar D.S."/>
            <person name="Dawson S.C."/>
        </authorList>
    </citation>
    <scope>NUCLEOTIDE SEQUENCE [LARGE SCALE GENOMIC DNA]</scope>
    <source>
        <strain evidence="3 4">NEG-M</strain>
    </source>
</reference>
<dbReference type="EMBL" id="GG738895">
    <property type="protein sequence ID" value="EFC40044.1"/>
    <property type="molecule type" value="Genomic_DNA"/>
</dbReference>
<dbReference type="OrthoDB" id="7871457at2759"/>
<dbReference type="Gene3D" id="3.90.215.10">
    <property type="entry name" value="Gamma Fibrinogen, chain A, domain 1"/>
    <property type="match status" value="1"/>
</dbReference>
<accession>D2VSV0</accession>
<dbReference type="Pfam" id="PF00147">
    <property type="entry name" value="Fibrinogen_C"/>
    <property type="match status" value="1"/>
</dbReference>
<dbReference type="InParanoid" id="D2VSV0"/>
<dbReference type="InterPro" id="IPR002181">
    <property type="entry name" value="Fibrinogen_a/b/g_C_dom"/>
</dbReference>
<dbReference type="AlphaFoldDB" id="D2VSV0"/>
<keyword evidence="1" id="KW-0732">Signal</keyword>
<protein>
    <submittedName>
        <fullName evidence="3">Predicted protein</fullName>
    </submittedName>
</protein>
<dbReference type="KEGG" id="ngr:NAEGRDRAFT_72070"/>
<dbReference type="Proteomes" id="UP000006671">
    <property type="component" value="Unassembled WGS sequence"/>
</dbReference>